<name>A0A6B2LAN8_9EUKA</name>
<organism evidence="8">
    <name type="scientific">Arcella intermedia</name>
    <dbReference type="NCBI Taxonomy" id="1963864"/>
    <lineage>
        <taxon>Eukaryota</taxon>
        <taxon>Amoebozoa</taxon>
        <taxon>Tubulinea</taxon>
        <taxon>Elardia</taxon>
        <taxon>Arcellinida</taxon>
        <taxon>Sphaerothecina</taxon>
        <taxon>Arcellidae</taxon>
        <taxon>Arcella</taxon>
    </lineage>
</organism>
<evidence type="ECO:0000256" key="6">
    <source>
        <dbReference type="ARBA" id="ARBA00023242"/>
    </source>
</evidence>
<dbReference type="GO" id="GO:0006281">
    <property type="term" value="P:DNA repair"/>
    <property type="evidence" value="ECO:0007669"/>
    <property type="project" value="TreeGrafter"/>
</dbReference>
<dbReference type="CDD" id="cd00009">
    <property type="entry name" value="AAA"/>
    <property type="match status" value="1"/>
</dbReference>
<evidence type="ECO:0000256" key="1">
    <source>
        <dbReference type="ARBA" id="ARBA00004123"/>
    </source>
</evidence>
<keyword evidence="3" id="KW-0235">DNA replication</keyword>
<evidence type="ECO:0000256" key="5">
    <source>
        <dbReference type="ARBA" id="ARBA00022840"/>
    </source>
</evidence>
<dbReference type="GO" id="GO:0005634">
    <property type="term" value="C:nucleus"/>
    <property type="evidence" value="ECO:0007669"/>
    <property type="project" value="UniProtKB-SubCell"/>
</dbReference>
<evidence type="ECO:0000313" key="8">
    <source>
        <dbReference type="EMBL" id="NDV33970.1"/>
    </source>
</evidence>
<evidence type="ECO:0000256" key="2">
    <source>
        <dbReference type="ARBA" id="ARBA00005378"/>
    </source>
</evidence>
<evidence type="ECO:0000259" key="7">
    <source>
        <dbReference type="SMART" id="SM00382"/>
    </source>
</evidence>
<dbReference type="InterPro" id="IPR050238">
    <property type="entry name" value="DNA_Rep/Repair_Clamp_Loader"/>
</dbReference>
<dbReference type="GO" id="GO:0005663">
    <property type="term" value="C:DNA replication factor C complex"/>
    <property type="evidence" value="ECO:0007669"/>
    <property type="project" value="TreeGrafter"/>
</dbReference>
<dbReference type="Gene3D" id="1.10.8.60">
    <property type="match status" value="1"/>
</dbReference>
<dbReference type="InterPro" id="IPR047854">
    <property type="entry name" value="RFC_lid"/>
</dbReference>
<comment type="subcellular location">
    <subcellularLocation>
        <location evidence="1">Nucleus</location>
    </subcellularLocation>
</comment>
<dbReference type="Pfam" id="PF08542">
    <property type="entry name" value="Rep_fac_C"/>
    <property type="match status" value="1"/>
</dbReference>
<dbReference type="GO" id="GO:0016887">
    <property type="term" value="F:ATP hydrolysis activity"/>
    <property type="evidence" value="ECO:0007669"/>
    <property type="project" value="InterPro"/>
</dbReference>
<dbReference type="SMART" id="SM00382">
    <property type="entry name" value="AAA"/>
    <property type="match status" value="1"/>
</dbReference>
<reference evidence="8" key="1">
    <citation type="journal article" date="2020" name="J. Eukaryot. Microbiol.">
        <title>De novo Sequencing, Assembly and Annotation of the Transcriptome for the Free-Living Testate Amoeba Arcella intermedia.</title>
        <authorList>
            <person name="Ribeiro G.M."/>
            <person name="Porfirio-Sousa A.L."/>
            <person name="Maurer-Alcala X.X."/>
            <person name="Katz L.A."/>
            <person name="Lahr D.J.G."/>
        </authorList>
    </citation>
    <scope>NUCLEOTIDE SEQUENCE</scope>
</reference>
<dbReference type="GO" id="GO:0003689">
    <property type="term" value="F:DNA clamp loader activity"/>
    <property type="evidence" value="ECO:0007669"/>
    <property type="project" value="TreeGrafter"/>
</dbReference>
<dbReference type="InterPro" id="IPR003593">
    <property type="entry name" value="AAA+_ATPase"/>
</dbReference>
<dbReference type="CDD" id="cd18140">
    <property type="entry name" value="HLD_clamp_RFC"/>
    <property type="match status" value="1"/>
</dbReference>
<dbReference type="SUPFAM" id="SSF52540">
    <property type="entry name" value="P-loop containing nucleoside triphosphate hydrolases"/>
    <property type="match status" value="1"/>
</dbReference>
<accession>A0A6B2LAN8</accession>
<dbReference type="InterPro" id="IPR027417">
    <property type="entry name" value="P-loop_NTPase"/>
</dbReference>
<dbReference type="EMBL" id="GIBP01005001">
    <property type="protein sequence ID" value="NDV33970.1"/>
    <property type="molecule type" value="Transcribed_RNA"/>
</dbReference>
<dbReference type="AlphaFoldDB" id="A0A6B2LAN8"/>
<feature type="domain" description="AAA+ ATPase" evidence="7">
    <location>
        <begin position="9"/>
        <end position="133"/>
    </location>
</feature>
<dbReference type="InterPro" id="IPR008921">
    <property type="entry name" value="DNA_pol3_clamp-load_cplx_C"/>
</dbReference>
<dbReference type="FunFam" id="1.20.272.10:FF:000011">
    <property type="entry name" value="Replication factor C subunit 2"/>
    <property type="match status" value="1"/>
</dbReference>
<evidence type="ECO:0000256" key="4">
    <source>
        <dbReference type="ARBA" id="ARBA00022741"/>
    </source>
</evidence>
<evidence type="ECO:0000256" key="3">
    <source>
        <dbReference type="ARBA" id="ARBA00022705"/>
    </source>
</evidence>
<dbReference type="Gene3D" id="1.20.272.10">
    <property type="match status" value="1"/>
</dbReference>
<proteinExistence type="inferred from homology"/>
<dbReference type="InterPro" id="IPR003959">
    <property type="entry name" value="ATPase_AAA_core"/>
</dbReference>
<dbReference type="GO" id="GO:0005524">
    <property type="term" value="F:ATP binding"/>
    <property type="evidence" value="ECO:0007669"/>
    <property type="project" value="UniProtKB-KW"/>
</dbReference>
<comment type="similarity">
    <text evidence="2">Belongs to the activator 1 small subunits family.</text>
</comment>
<dbReference type="SUPFAM" id="SSF48019">
    <property type="entry name" value="post-AAA+ oligomerization domain-like"/>
    <property type="match status" value="1"/>
</dbReference>
<dbReference type="Gene3D" id="3.40.50.300">
    <property type="entry name" value="P-loop containing nucleotide triphosphate hydrolases"/>
    <property type="match status" value="1"/>
</dbReference>
<dbReference type="InterPro" id="IPR013748">
    <property type="entry name" value="Rep_factorC_C"/>
</dbReference>
<dbReference type="Pfam" id="PF21960">
    <property type="entry name" value="RCF1-5-like_lid"/>
    <property type="match status" value="1"/>
</dbReference>
<keyword evidence="6" id="KW-0539">Nucleus</keyword>
<dbReference type="Pfam" id="PF00004">
    <property type="entry name" value="AAA"/>
    <property type="match status" value="1"/>
</dbReference>
<dbReference type="GO" id="GO:0006261">
    <property type="term" value="P:DNA-templated DNA replication"/>
    <property type="evidence" value="ECO:0007669"/>
    <property type="project" value="TreeGrafter"/>
</dbReference>
<dbReference type="PANTHER" id="PTHR11669:SF20">
    <property type="entry name" value="REPLICATION FACTOR C SUBUNIT 4"/>
    <property type="match status" value="1"/>
</dbReference>
<keyword evidence="4" id="KW-0547">Nucleotide-binding</keyword>
<dbReference type="PANTHER" id="PTHR11669">
    <property type="entry name" value="REPLICATION FACTOR C / DNA POLYMERASE III GAMMA-TAU SUBUNIT"/>
    <property type="match status" value="1"/>
</dbReference>
<dbReference type="GO" id="GO:0003677">
    <property type="term" value="F:DNA binding"/>
    <property type="evidence" value="ECO:0007669"/>
    <property type="project" value="InterPro"/>
</dbReference>
<keyword evidence="5" id="KW-0067">ATP-binding</keyword>
<dbReference type="FunFam" id="3.40.50.300:FF:000952">
    <property type="entry name" value="Replication factor C subunit 2"/>
    <property type="match status" value="1"/>
</dbReference>
<protein>
    <recommendedName>
        <fullName evidence="7">AAA+ ATPase domain-containing protein</fullName>
    </recommendedName>
</protein>
<sequence>MKKSLETGNLPHLLFYGPPGTGKTSTILAIAHQLYGEDVAERVLELNASDERGIDIIRNKVKRFSSLAVSKDPPYKLIILDEADMLTTDAQNALRRTMEHFSKVTRFCIICNYISRIIEPLTSRCAKFRFKSLGLSNIETRLEHISQQENISITPPVISAIAKQSGGDMRKAITLLQSAHRLYGEEMSLEAVYVVSGVVPEEEIVELIEICKSNSFPRLQLNVNKLVLDGYSAAQVLEQLHDLIVNDDFITSLQKANIILHISNADRCLLEGADEFLQLLNVFTQSMKILCENK</sequence>